<reference evidence="1" key="1">
    <citation type="journal article" date="2021" name="Proc. Natl. Acad. Sci. U.S.A.">
        <title>A Catalog of Tens of Thousands of Viruses from Human Metagenomes Reveals Hidden Associations with Chronic Diseases.</title>
        <authorList>
            <person name="Tisza M.J."/>
            <person name="Buck C.B."/>
        </authorList>
    </citation>
    <scope>NUCLEOTIDE SEQUENCE</scope>
    <source>
        <strain evidence="1">Ctiha2</strain>
    </source>
</reference>
<organism evidence="1">
    <name type="scientific">virus sp. ctiha2</name>
    <dbReference type="NCBI Taxonomy" id="2827299"/>
    <lineage>
        <taxon>Viruses</taxon>
    </lineage>
</organism>
<evidence type="ECO:0000313" key="1">
    <source>
        <dbReference type="EMBL" id="DAE30472.1"/>
    </source>
</evidence>
<sequence length="70" mass="8426">MTQFTIIKINNDSIAQYIVSDWRFGKTMKTYAWLFEKLLVEQYTRISGNTNVECIYLHSCMRYEQYNPCL</sequence>
<proteinExistence type="predicted"/>
<name>A0A8S5RGG5_9VIRU</name>
<dbReference type="EMBL" id="BK059104">
    <property type="protein sequence ID" value="DAE30472.1"/>
    <property type="molecule type" value="Genomic_DNA"/>
</dbReference>
<accession>A0A8S5RGG5</accession>
<protein>
    <submittedName>
        <fullName evidence="1">Uncharacterized protein</fullName>
    </submittedName>
</protein>